<reference evidence="2" key="2">
    <citation type="submission" date="2020-09" db="EMBL/GenBank/DDBJ databases">
        <authorList>
            <person name="Sun Q."/>
            <person name="Zhou Y."/>
        </authorList>
    </citation>
    <scope>NUCLEOTIDE SEQUENCE</scope>
    <source>
        <strain evidence="2">CGMCC 1.15966</strain>
    </source>
</reference>
<dbReference type="AlphaFoldDB" id="A0A8H9KS20"/>
<comment type="caution">
    <text evidence="2">The sequence shown here is derived from an EMBL/GenBank/DDBJ whole genome shotgun (WGS) entry which is preliminary data.</text>
</comment>
<sequence>MPMKELAINIIGYINKQFGLGEGTRANIRALRAANISTCINEFNHNINKEILDQEHEEVDVLSNQNSHPINIVQLNFDKLTSFIENYSDTYLKGKYNIGFWVWELERFPEVAHVYFDLFDEIWTPSNYSAESISLYSPIPVINIPHSIEILNVPHDRDYFDLSQDNYYFLTIFDYNSSIERKNPIGVIDAYELAFGKNHPTVKLVIKASERPNFESEKQLIDLRLSENASIIYIEKTLTREEIHSLIKQCDCFISLHRSEGFGLTMAEAMYLNIPVIATDYSGNKDFMNINNGFLVKYKLVSAELYNKFSSAEDMWAEPDIADAAEKMKFVFHNPMEANKLASRGNKDIQERNSPEYIGAKMRARLNFIQNNLLKKASGKDLLQEISKQKIEISLLNDKLESIKNLPYIQMKVKFKNFKNRYLGKDKKYIWE</sequence>
<dbReference type="Pfam" id="PF00534">
    <property type="entry name" value="Glycos_transf_1"/>
    <property type="match status" value="1"/>
</dbReference>
<evidence type="ECO:0000259" key="1">
    <source>
        <dbReference type="Pfam" id="PF00534"/>
    </source>
</evidence>
<proteinExistence type="predicted"/>
<accession>A0A8H9KS20</accession>
<evidence type="ECO:0000313" key="2">
    <source>
        <dbReference type="EMBL" id="GGE06512.1"/>
    </source>
</evidence>
<dbReference type="PANTHER" id="PTHR46656">
    <property type="entry name" value="PUTATIVE-RELATED"/>
    <property type="match status" value="1"/>
</dbReference>
<dbReference type="Gene3D" id="3.40.50.2000">
    <property type="entry name" value="Glycogen Phosphorylase B"/>
    <property type="match status" value="1"/>
</dbReference>
<feature type="domain" description="Glycosyl transferase family 1" evidence="1">
    <location>
        <begin position="180"/>
        <end position="307"/>
    </location>
</feature>
<organism evidence="2 3">
    <name type="scientific">Sphingobacterium cellulitidis</name>
    <dbReference type="NCBI Taxonomy" id="1768011"/>
    <lineage>
        <taxon>Bacteria</taxon>
        <taxon>Pseudomonadati</taxon>
        <taxon>Bacteroidota</taxon>
        <taxon>Sphingobacteriia</taxon>
        <taxon>Sphingobacteriales</taxon>
        <taxon>Sphingobacteriaceae</taxon>
        <taxon>Sphingobacterium</taxon>
    </lineage>
</organism>
<reference evidence="2" key="1">
    <citation type="journal article" date="2014" name="Int. J. Syst. Evol. Microbiol.">
        <title>Complete genome sequence of Corynebacterium casei LMG S-19264T (=DSM 44701T), isolated from a smear-ripened cheese.</title>
        <authorList>
            <consortium name="US DOE Joint Genome Institute (JGI-PGF)"/>
            <person name="Walter F."/>
            <person name="Albersmeier A."/>
            <person name="Kalinowski J."/>
            <person name="Ruckert C."/>
        </authorList>
    </citation>
    <scope>NUCLEOTIDE SEQUENCE</scope>
    <source>
        <strain evidence="2">CGMCC 1.15966</strain>
    </source>
</reference>
<dbReference type="EMBL" id="BMKM01000001">
    <property type="protein sequence ID" value="GGE06512.1"/>
    <property type="molecule type" value="Genomic_DNA"/>
</dbReference>
<keyword evidence="2" id="KW-0378">Hydrolase</keyword>
<dbReference type="PANTHER" id="PTHR46656:SF3">
    <property type="entry name" value="PUTATIVE-RELATED"/>
    <property type="match status" value="1"/>
</dbReference>
<dbReference type="GO" id="GO:0016787">
    <property type="term" value="F:hydrolase activity"/>
    <property type="evidence" value="ECO:0007669"/>
    <property type="project" value="UniProtKB-KW"/>
</dbReference>
<dbReference type="SUPFAM" id="SSF53756">
    <property type="entry name" value="UDP-Glycosyltransferase/glycogen phosphorylase"/>
    <property type="match status" value="1"/>
</dbReference>
<dbReference type="InterPro" id="IPR001296">
    <property type="entry name" value="Glyco_trans_1"/>
</dbReference>
<protein>
    <submittedName>
        <fullName evidence="2">Glycoside hydrolase</fullName>
    </submittedName>
</protein>
<keyword evidence="3" id="KW-1185">Reference proteome</keyword>
<evidence type="ECO:0000313" key="3">
    <source>
        <dbReference type="Proteomes" id="UP000614460"/>
    </source>
</evidence>
<dbReference type="Proteomes" id="UP000614460">
    <property type="component" value="Unassembled WGS sequence"/>
</dbReference>
<name>A0A8H9KS20_9SPHI</name>
<gene>
    <name evidence="2" type="ORF">GCM10011516_00320</name>
</gene>
<dbReference type="GO" id="GO:0016757">
    <property type="term" value="F:glycosyltransferase activity"/>
    <property type="evidence" value="ECO:0007669"/>
    <property type="project" value="InterPro"/>
</dbReference>